<comment type="caution">
    <text evidence="1">The sequence shown here is derived from an EMBL/GenBank/DDBJ whole genome shotgun (WGS) entry which is preliminary data.</text>
</comment>
<dbReference type="EMBL" id="VSRR010005481">
    <property type="protein sequence ID" value="MPC42555.1"/>
    <property type="molecule type" value="Genomic_DNA"/>
</dbReference>
<keyword evidence="2" id="KW-1185">Reference proteome</keyword>
<reference evidence="1 2" key="1">
    <citation type="submission" date="2019-05" db="EMBL/GenBank/DDBJ databases">
        <title>Another draft genome of Portunus trituberculatus and its Hox gene families provides insights of decapod evolution.</title>
        <authorList>
            <person name="Jeong J.-H."/>
            <person name="Song I."/>
            <person name="Kim S."/>
            <person name="Choi T."/>
            <person name="Kim D."/>
            <person name="Ryu S."/>
            <person name="Kim W."/>
        </authorList>
    </citation>
    <scope>NUCLEOTIDE SEQUENCE [LARGE SCALE GENOMIC DNA]</scope>
    <source>
        <tissue evidence="1">Muscle</tissue>
    </source>
</reference>
<sequence length="83" mass="9001">MFMIAMNNAAQKMGGFTSPAEPECAPERDSRRKLKIGKYINVRAGRRLAASSAANPKARHWHTNTISITATATTNTAIIIIST</sequence>
<evidence type="ECO:0000313" key="2">
    <source>
        <dbReference type="Proteomes" id="UP000324222"/>
    </source>
</evidence>
<name>A0A5B7FAM5_PORTR</name>
<proteinExistence type="predicted"/>
<organism evidence="1 2">
    <name type="scientific">Portunus trituberculatus</name>
    <name type="common">Swimming crab</name>
    <name type="synonym">Neptunus trituberculatus</name>
    <dbReference type="NCBI Taxonomy" id="210409"/>
    <lineage>
        <taxon>Eukaryota</taxon>
        <taxon>Metazoa</taxon>
        <taxon>Ecdysozoa</taxon>
        <taxon>Arthropoda</taxon>
        <taxon>Crustacea</taxon>
        <taxon>Multicrustacea</taxon>
        <taxon>Malacostraca</taxon>
        <taxon>Eumalacostraca</taxon>
        <taxon>Eucarida</taxon>
        <taxon>Decapoda</taxon>
        <taxon>Pleocyemata</taxon>
        <taxon>Brachyura</taxon>
        <taxon>Eubrachyura</taxon>
        <taxon>Portunoidea</taxon>
        <taxon>Portunidae</taxon>
        <taxon>Portuninae</taxon>
        <taxon>Portunus</taxon>
    </lineage>
</organism>
<evidence type="ECO:0000313" key="1">
    <source>
        <dbReference type="EMBL" id="MPC42555.1"/>
    </source>
</evidence>
<dbReference type="Proteomes" id="UP000324222">
    <property type="component" value="Unassembled WGS sequence"/>
</dbReference>
<dbReference type="AlphaFoldDB" id="A0A5B7FAM5"/>
<protein>
    <submittedName>
        <fullName evidence="1">Uncharacterized protein</fullName>
    </submittedName>
</protein>
<accession>A0A5B7FAM5</accession>
<gene>
    <name evidence="1" type="ORF">E2C01_036178</name>
</gene>